<feature type="domain" description="ASPIC/UnbV" evidence="3">
    <location>
        <begin position="570"/>
        <end position="635"/>
    </location>
</feature>
<evidence type="ECO:0000259" key="3">
    <source>
        <dbReference type="Pfam" id="PF07593"/>
    </source>
</evidence>
<dbReference type="OrthoDB" id="9816120at2"/>
<accession>A0A345UIE0</accession>
<dbReference type="Pfam" id="PF07593">
    <property type="entry name" value="UnbV_ASPIC"/>
    <property type="match status" value="2"/>
</dbReference>
<dbReference type="Pfam" id="PF13517">
    <property type="entry name" value="FG-GAP_3"/>
    <property type="match status" value="3"/>
</dbReference>
<feature type="signal peptide" evidence="2">
    <location>
        <begin position="1"/>
        <end position="23"/>
    </location>
</feature>
<proteinExistence type="predicted"/>
<dbReference type="Proteomes" id="UP000254808">
    <property type="component" value="Chromosome"/>
</dbReference>
<reference evidence="4 5" key="1">
    <citation type="submission" date="2018-03" db="EMBL/GenBank/DDBJ databases">
        <title>Phenotypic and genomic properties of Cyclonatronum proteinivorum gen. nov., sp. nov., a haloalkaliphilic bacteroidete from soda lakes possessing Na+-translocating rhodopsin.</title>
        <authorList>
            <person name="Toshchakov S.V."/>
            <person name="Korzhenkov A."/>
            <person name="Samarov N.I."/>
            <person name="Kublanov I.V."/>
            <person name="Muntyan M.S."/>
            <person name="Sorokin D.Y."/>
        </authorList>
    </citation>
    <scope>NUCLEOTIDE SEQUENCE [LARGE SCALE GENOMIC DNA]</scope>
    <source>
        <strain evidence="4 5">Omega</strain>
    </source>
</reference>
<name>A0A345UIE0_9BACT</name>
<dbReference type="AlphaFoldDB" id="A0A345UIE0"/>
<keyword evidence="1 2" id="KW-0732">Signal</keyword>
<organism evidence="4 5">
    <name type="scientific">Cyclonatronum proteinivorum</name>
    <dbReference type="NCBI Taxonomy" id="1457365"/>
    <lineage>
        <taxon>Bacteria</taxon>
        <taxon>Pseudomonadati</taxon>
        <taxon>Balneolota</taxon>
        <taxon>Balneolia</taxon>
        <taxon>Balneolales</taxon>
        <taxon>Cyclonatronaceae</taxon>
        <taxon>Cyclonatronum</taxon>
    </lineage>
</organism>
<dbReference type="PROSITE" id="PS51257">
    <property type="entry name" value="PROKAR_LIPOPROTEIN"/>
    <property type="match status" value="1"/>
</dbReference>
<evidence type="ECO:0000256" key="1">
    <source>
        <dbReference type="ARBA" id="ARBA00022729"/>
    </source>
</evidence>
<feature type="chain" id="PRO_5016749831" evidence="2">
    <location>
        <begin position="24"/>
        <end position="1239"/>
    </location>
</feature>
<evidence type="ECO:0000313" key="4">
    <source>
        <dbReference type="EMBL" id="AXJ00242.1"/>
    </source>
</evidence>
<evidence type="ECO:0000256" key="2">
    <source>
        <dbReference type="SAM" id="SignalP"/>
    </source>
</evidence>
<dbReference type="PANTHER" id="PTHR16026">
    <property type="entry name" value="CARTILAGE ACIDIC PROTEIN 1"/>
    <property type="match status" value="1"/>
</dbReference>
<protein>
    <submittedName>
        <fullName evidence="4">Repeat domain-containing protein</fullName>
    </submittedName>
</protein>
<dbReference type="InterPro" id="IPR011519">
    <property type="entry name" value="UnbV_ASPIC"/>
</dbReference>
<dbReference type="PANTHER" id="PTHR16026:SF0">
    <property type="entry name" value="CARTILAGE ACIDIC PROTEIN 1"/>
    <property type="match status" value="1"/>
</dbReference>
<dbReference type="SUPFAM" id="SSF69318">
    <property type="entry name" value="Integrin alpha N-terminal domain"/>
    <property type="match status" value="3"/>
</dbReference>
<sequence>MYKSCSSLIFILCGLLVTMSCTSGENHVYYSFEWQDEQEYRWAALPVMDGEATGFHKVTPVWSGIDFVNGLTADQIADNRNLLNGSGVAAGDLTGNGFPDLLFLRLNGPNVLYENKGGFRFQNVTEGSGLALHDQFSTGALLADFNGNGLLDVVITAIGSPNRLFFNQGGGVFDEVPGGLPADRTYGSMTAAAGDLTGNGALDVYITNFKERSVRDSHWDRNTMRHIVETLDDGSFRVREEFEGHYELSLRDNTLVWFEQGEPDLLYLNDGAGNFTKVPLTSGMFLDEDGNPVTEIMPDWGLDVGIQDLTGNGLPDIFVANDFESPDRIWINQGDGTFRALPALAIRKSSLSAMAVGFSDLQRNGLTDMFVVEMLSRFHEERQRQMSTLAPSQQQPGLYDDRPQFLGNTLYLNRGDNTWAEIAEYAGVRRSEWSWGTVFLDVTLDGYEDILITNGHYFDVQDTDANTAIGAMLQRRMISGERYMLEYPRLPNHNAAFRNNGDLTFTDVGEDWGFASLDISHGMALADLNQDGYTDVIINRVDEPALILKNRATQPRIAVRLRGTSPNTTAIGALIEVEGGPVPQSKYVRSGGTYLSNSEYSYTFAAGNAETLRIRVRWPDGTESVLDDARPNRIYEIDQSRVQPAAVAVSAAPEDPAPLFRDVTAALGHRHLQQRYDDFGRQPLLPYHLSQHGPLTALIENPASDQPTQLFITAAPGEPLSHYAQTRDGQWRQTSFTPDVQFDAFEKSAVTGWYDTDGRLHLLVGYSNYHSGAESAPAAVYYLSDQSGTRVQQVIEGFGATVGGLYLADYSGNGYPDLLLTGRVLPGRYPEAATSRLYRNEGGRFVPDDANNAILQNIGLVQGAVFSDLTGDGKPELLLALRWGSLRVLGFDADRRFTDITASLGIESGNGWWNGITTGDLTGNGRMDIVATNWGLNHLYASATGGEAFIFYEDFSGMGTNTVIESYRDEAGRFLPRRNFEMLSRNPPFIRNTARTFTNYAQMGLPEILGRPLETFDRAEATQFAHILFLQDEAGRFHPQALPQEAQFAPAFEPIIADFTGDGNEDVFLSQNFFAYIPETPRSDAGRGLLLHGDGSGNLIPVPGQVSGILVHGEQRGASAADLTGDGRFDLVVTQNGAATRVLHNQGANPGLRVRLTGPETNPVAIGTRLRLRYDDDSFGPVRELRATGGFGSQHGYVQILGLRPDRQPAALHLTWPDQTQTEIPIEPGQREIQIRHTP</sequence>
<dbReference type="InterPro" id="IPR013517">
    <property type="entry name" value="FG-GAP"/>
</dbReference>
<dbReference type="KEGG" id="cprv:CYPRO_0965"/>
<dbReference type="InterPro" id="IPR028994">
    <property type="entry name" value="Integrin_alpha_N"/>
</dbReference>
<dbReference type="InterPro" id="IPR027039">
    <property type="entry name" value="Crtac1"/>
</dbReference>
<gene>
    <name evidence="4" type="ORF">CYPRO_0965</name>
</gene>
<dbReference type="Gene3D" id="2.130.10.130">
    <property type="entry name" value="Integrin alpha, N-terminal"/>
    <property type="match status" value="3"/>
</dbReference>
<keyword evidence="5" id="KW-1185">Reference proteome</keyword>
<feature type="domain" description="ASPIC/UnbV" evidence="3">
    <location>
        <begin position="1165"/>
        <end position="1224"/>
    </location>
</feature>
<evidence type="ECO:0000313" key="5">
    <source>
        <dbReference type="Proteomes" id="UP000254808"/>
    </source>
</evidence>
<dbReference type="EMBL" id="CP027806">
    <property type="protein sequence ID" value="AXJ00242.1"/>
    <property type="molecule type" value="Genomic_DNA"/>
</dbReference>